<organism evidence="3 4">
    <name type="scientific">Blepharisma stoltei</name>
    <dbReference type="NCBI Taxonomy" id="1481888"/>
    <lineage>
        <taxon>Eukaryota</taxon>
        <taxon>Sar</taxon>
        <taxon>Alveolata</taxon>
        <taxon>Ciliophora</taxon>
        <taxon>Postciliodesmatophora</taxon>
        <taxon>Heterotrichea</taxon>
        <taxon>Heterotrichida</taxon>
        <taxon>Blepharismidae</taxon>
        <taxon>Blepharisma</taxon>
    </lineage>
</organism>
<dbReference type="PANTHER" id="PTHR23011">
    <property type="entry name" value="CYCLIC NUCLEOTIDE-BINDING DOMAIN CONTAINING PROTEIN"/>
    <property type="match status" value="1"/>
</dbReference>
<proteinExistence type="predicted"/>
<protein>
    <recommendedName>
        <fullName evidence="2">Cyclic nucleotide-binding domain-containing protein</fullName>
    </recommendedName>
</protein>
<dbReference type="PROSITE" id="PS50042">
    <property type="entry name" value="CNMP_BINDING_3"/>
    <property type="match status" value="3"/>
</dbReference>
<accession>A0AAU9IGU0</accession>
<feature type="compositionally biased region" description="Polar residues" evidence="1">
    <location>
        <begin position="434"/>
        <end position="444"/>
    </location>
</feature>
<comment type="caution">
    <text evidence="3">The sequence shown here is derived from an EMBL/GenBank/DDBJ whole genome shotgun (WGS) entry which is preliminary data.</text>
</comment>
<reference evidence="3" key="1">
    <citation type="submission" date="2021-09" db="EMBL/GenBank/DDBJ databases">
        <authorList>
            <consortium name="AG Swart"/>
            <person name="Singh M."/>
            <person name="Singh A."/>
            <person name="Seah K."/>
            <person name="Emmerich C."/>
        </authorList>
    </citation>
    <scope>NUCLEOTIDE SEQUENCE</scope>
    <source>
        <strain evidence="3">ATCC30299</strain>
    </source>
</reference>
<evidence type="ECO:0000259" key="2">
    <source>
        <dbReference type="PROSITE" id="PS50042"/>
    </source>
</evidence>
<dbReference type="InterPro" id="IPR018490">
    <property type="entry name" value="cNMP-bd_dom_sf"/>
</dbReference>
<evidence type="ECO:0000313" key="3">
    <source>
        <dbReference type="EMBL" id="CAG9311004.1"/>
    </source>
</evidence>
<feature type="domain" description="Cyclic nucleotide-binding" evidence="2">
    <location>
        <begin position="238"/>
        <end position="288"/>
    </location>
</feature>
<evidence type="ECO:0000256" key="1">
    <source>
        <dbReference type="SAM" id="MobiDB-lite"/>
    </source>
</evidence>
<evidence type="ECO:0000313" key="4">
    <source>
        <dbReference type="Proteomes" id="UP001162131"/>
    </source>
</evidence>
<feature type="region of interest" description="Disordered" evidence="1">
    <location>
        <begin position="434"/>
        <end position="474"/>
    </location>
</feature>
<keyword evidence="4" id="KW-1185">Reference proteome</keyword>
<gene>
    <name evidence="3" type="ORF">BSTOLATCC_MIC2713</name>
</gene>
<dbReference type="Gene3D" id="2.60.120.10">
    <property type="entry name" value="Jelly Rolls"/>
    <property type="match status" value="2"/>
</dbReference>
<feature type="compositionally biased region" description="Low complexity" evidence="1">
    <location>
        <begin position="454"/>
        <end position="470"/>
    </location>
</feature>
<dbReference type="SUPFAM" id="SSF51206">
    <property type="entry name" value="cAMP-binding domain-like"/>
    <property type="match status" value="2"/>
</dbReference>
<dbReference type="AlphaFoldDB" id="A0AAU9IGU0"/>
<dbReference type="Proteomes" id="UP001162131">
    <property type="component" value="Unassembled WGS sequence"/>
</dbReference>
<dbReference type="CDD" id="cd00038">
    <property type="entry name" value="CAP_ED"/>
    <property type="match status" value="2"/>
</dbReference>
<dbReference type="InterPro" id="IPR014710">
    <property type="entry name" value="RmlC-like_jellyroll"/>
</dbReference>
<feature type="domain" description="Cyclic nucleotide-binding" evidence="2">
    <location>
        <begin position="175"/>
        <end position="216"/>
    </location>
</feature>
<sequence length="550" mass="63098">MIPHSYSEIPDSIQAILSIPPNKRSLSDIGSLMKATSHIKFFQDLIEREKSSKIHQSLCKVLSINEYKSGKNVFKVGDVANAVFFILKGQVRVLVPGDAEYQYDIKTDLKEGPNLDEQSPVEFHSTRTRAKTICLPPSQLLRNYVQMKIFNKDIVAENKKPTFIFPIKQPGYKEIATIGPGASFGELALHSEKPRNATFECLRPTVLAVLSKEDYQSAASLHEKATSEKIEFLQSLPEFSAWTRLALFKLCYCFSTLTLKRGNVLFNEGDPIDQIYIIKEGELKYTKKFCVEVPNSSYIDTLGQPYNKIKKMRSPQTRRMKTLQIVIKQKGDMFGYEEIWNKKNSRQFTCACVSNSAEIFAISEKEFLKRIMHPESIKVLDEHNKILNNWIEKRTENLQDMENYKDNIAFTPAHKLKQPSNTVDMMTQRQSKPNYYSVESTPKQAKNLPKILMSQSTSTSTKSPKSSSLSRPRIRDLEDKPEFSYFSMFNTELTEDSSVSPYKHNGNTKRFNEVSMTSRTEKNLNMSFSPTKLSSSRHRRTNKLNRSFIL</sequence>
<name>A0AAU9IGU0_9CILI</name>
<feature type="domain" description="Cyclic nucleotide-binding" evidence="2">
    <location>
        <begin position="46"/>
        <end position="133"/>
    </location>
</feature>
<dbReference type="EMBL" id="CAJZBQ010000003">
    <property type="protein sequence ID" value="CAG9311004.1"/>
    <property type="molecule type" value="Genomic_DNA"/>
</dbReference>
<dbReference type="PANTHER" id="PTHR23011:SF28">
    <property type="entry name" value="CYCLIC NUCLEOTIDE-BINDING DOMAIN CONTAINING PROTEIN"/>
    <property type="match status" value="1"/>
</dbReference>
<dbReference type="Pfam" id="PF00027">
    <property type="entry name" value="cNMP_binding"/>
    <property type="match status" value="1"/>
</dbReference>
<dbReference type="InterPro" id="IPR000595">
    <property type="entry name" value="cNMP-bd_dom"/>
</dbReference>